<organism evidence="3 4">
    <name type="scientific">Cudoniella acicularis</name>
    <dbReference type="NCBI Taxonomy" id="354080"/>
    <lineage>
        <taxon>Eukaryota</taxon>
        <taxon>Fungi</taxon>
        <taxon>Dikarya</taxon>
        <taxon>Ascomycota</taxon>
        <taxon>Pezizomycotina</taxon>
        <taxon>Leotiomycetes</taxon>
        <taxon>Helotiales</taxon>
        <taxon>Tricladiaceae</taxon>
        <taxon>Cudoniella</taxon>
    </lineage>
</organism>
<keyword evidence="1" id="KW-1133">Transmembrane helix</keyword>
<accession>A0A8H4R8W8</accession>
<feature type="transmembrane region" description="Helical" evidence="1">
    <location>
        <begin position="170"/>
        <end position="187"/>
    </location>
</feature>
<evidence type="ECO:0000313" key="3">
    <source>
        <dbReference type="EMBL" id="KAF4625610.1"/>
    </source>
</evidence>
<dbReference type="OrthoDB" id="3538610at2759"/>
<dbReference type="AlphaFoldDB" id="A0A8H4R8W8"/>
<feature type="transmembrane region" description="Helical" evidence="1">
    <location>
        <begin position="113"/>
        <end position="133"/>
    </location>
</feature>
<feature type="domain" description="DUF6594" evidence="2">
    <location>
        <begin position="91"/>
        <end position="178"/>
    </location>
</feature>
<keyword evidence="1" id="KW-0812">Transmembrane</keyword>
<dbReference type="Proteomes" id="UP000566819">
    <property type="component" value="Unassembled WGS sequence"/>
</dbReference>
<sequence length="188" mass="20910">MANSRASLHLTIHPAPVENVEVDILSAEIDEKSRQNEGIYDPDEFSTPWAQDLAISEYATAYNLPEEKEALGALKKRLKLWKKYASRERRMASVLKRWTVEEQKKKNKFISRASGAVFGGIAVITPMLIMSLHPTRLTQLLTASLFVVSVALLLAWLMDEAEWKDMIATTAAYAAVLVVFVGAATTTT</sequence>
<comment type="caution">
    <text evidence="3">The sequence shown here is derived from an EMBL/GenBank/DDBJ whole genome shotgun (WGS) entry which is preliminary data.</text>
</comment>
<proteinExistence type="predicted"/>
<reference evidence="3 4" key="1">
    <citation type="submission" date="2020-03" db="EMBL/GenBank/DDBJ databases">
        <title>Draft Genome Sequence of Cudoniella acicularis.</title>
        <authorList>
            <person name="Buettner E."/>
            <person name="Kellner H."/>
        </authorList>
    </citation>
    <scope>NUCLEOTIDE SEQUENCE [LARGE SCALE GENOMIC DNA]</scope>
    <source>
        <strain evidence="3 4">DSM 108380</strain>
    </source>
</reference>
<keyword evidence="4" id="KW-1185">Reference proteome</keyword>
<evidence type="ECO:0000313" key="4">
    <source>
        <dbReference type="Proteomes" id="UP000566819"/>
    </source>
</evidence>
<dbReference type="Pfam" id="PF20237">
    <property type="entry name" value="DUF6594"/>
    <property type="match status" value="1"/>
</dbReference>
<keyword evidence="1" id="KW-0472">Membrane</keyword>
<feature type="transmembrane region" description="Helical" evidence="1">
    <location>
        <begin position="139"/>
        <end position="158"/>
    </location>
</feature>
<evidence type="ECO:0000256" key="1">
    <source>
        <dbReference type="SAM" id="Phobius"/>
    </source>
</evidence>
<dbReference type="EMBL" id="JAAMPI010001335">
    <property type="protein sequence ID" value="KAF4625610.1"/>
    <property type="molecule type" value="Genomic_DNA"/>
</dbReference>
<protein>
    <recommendedName>
        <fullName evidence="2">DUF6594 domain-containing protein</fullName>
    </recommendedName>
</protein>
<gene>
    <name evidence="3" type="ORF">G7Y89_g12555</name>
</gene>
<evidence type="ECO:0000259" key="2">
    <source>
        <dbReference type="Pfam" id="PF20237"/>
    </source>
</evidence>
<dbReference type="InterPro" id="IPR046529">
    <property type="entry name" value="DUF6594"/>
</dbReference>
<name>A0A8H4R8W8_9HELO</name>